<keyword evidence="3" id="KW-0472">Membrane</keyword>
<accession>A0A914L0G8</accession>
<feature type="compositionally biased region" description="Low complexity" evidence="2">
    <location>
        <begin position="324"/>
        <end position="335"/>
    </location>
</feature>
<dbReference type="InterPro" id="IPR051962">
    <property type="entry name" value="Cuticlin"/>
</dbReference>
<dbReference type="Pfam" id="PF25301">
    <property type="entry name" value="CUT_C"/>
    <property type="match status" value="1"/>
</dbReference>
<dbReference type="PROSITE" id="PS51034">
    <property type="entry name" value="ZP_2"/>
    <property type="match status" value="1"/>
</dbReference>
<keyword evidence="3" id="KW-1133">Transmembrane helix</keyword>
<dbReference type="AlphaFoldDB" id="A0A914L0G8"/>
<evidence type="ECO:0000256" key="3">
    <source>
        <dbReference type="SAM" id="Phobius"/>
    </source>
</evidence>
<keyword evidence="5" id="KW-1185">Reference proteome</keyword>
<reference evidence="6" key="1">
    <citation type="submission" date="2022-11" db="UniProtKB">
        <authorList>
            <consortium name="WormBaseParasite"/>
        </authorList>
    </citation>
    <scope>IDENTIFICATION</scope>
</reference>
<evidence type="ECO:0000256" key="1">
    <source>
        <dbReference type="ARBA" id="ARBA00022729"/>
    </source>
</evidence>
<dbReference type="InterPro" id="IPR001507">
    <property type="entry name" value="ZP_dom"/>
</dbReference>
<organism evidence="5 6">
    <name type="scientific">Meloidogyne incognita</name>
    <name type="common">Southern root-knot nematode worm</name>
    <name type="synonym">Oxyuris incognita</name>
    <dbReference type="NCBI Taxonomy" id="6306"/>
    <lineage>
        <taxon>Eukaryota</taxon>
        <taxon>Metazoa</taxon>
        <taxon>Ecdysozoa</taxon>
        <taxon>Nematoda</taxon>
        <taxon>Chromadorea</taxon>
        <taxon>Rhabditida</taxon>
        <taxon>Tylenchina</taxon>
        <taxon>Tylenchomorpha</taxon>
        <taxon>Tylenchoidea</taxon>
        <taxon>Meloidogynidae</taxon>
        <taxon>Meloidogyninae</taxon>
        <taxon>Meloidogyne</taxon>
        <taxon>Meloidogyne incognita group</taxon>
    </lineage>
</organism>
<evidence type="ECO:0000313" key="5">
    <source>
        <dbReference type="Proteomes" id="UP000887563"/>
    </source>
</evidence>
<keyword evidence="1" id="KW-0732">Signal</keyword>
<dbReference type="InterPro" id="IPR057475">
    <property type="entry name" value="CUT_C"/>
</dbReference>
<feature type="region of interest" description="Disordered" evidence="2">
    <location>
        <begin position="439"/>
        <end position="477"/>
    </location>
</feature>
<protein>
    <submittedName>
        <fullName evidence="6">ZP domain-containing protein</fullName>
    </submittedName>
</protein>
<evidence type="ECO:0000313" key="6">
    <source>
        <dbReference type="WBParaSite" id="Minc3s00207g07578"/>
    </source>
</evidence>
<keyword evidence="3" id="KW-0812">Transmembrane</keyword>
<dbReference type="PANTHER" id="PTHR22907:SF39">
    <property type="entry name" value="ZP DOMAIN-CONTAINING PROTEIN"/>
    <property type="match status" value="1"/>
</dbReference>
<proteinExistence type="predicted"/>
<evidence type="ECO:0000256" key="2">
    <source>
        <dbReference type="SAM" id="MobiDB-lite"/>
    </source>
</evidence>
<dbReference type="PANTHER" id="PTHR22907">
    <property type="entry name" value="GH04558P"/>
    <property type="match status" value="1"/>
</dbReference>
<dbReference type="WBParaSite" id="Minc3s00207g07578">
    <property type="protein sequence ID" value="Minc3s00207g07578"/>
    <property type="gene ID" value="Minc3s00207g07578"/>
</dbReference>
<feature type="region of interest" description="Disordered" evidence="2">
    <location>
        <begin position="1"/>
        <end position="27"/>
    </location>
</feature>
<feature type="domain" description="ZP" evidence="4">
    <location>
        <begin position="22"/>
        <end position="331"/>
    </location>
</feature>
<name>A0A914L0G8_MELIC</name>
<feature type="compositionally biased region" description="Low complexity" evidence="2">
    <location>
        <begin position="448"/>
        <end position="466"/>
    </location>
</feature>
<evidence type="ECO:0000259" key="4">
    <source>
        <dbReference type="PROSITE" id="PS51034"/>
    </source>
</evidence>
<feature type="region of interest" description="Disordered" evidence="2">
    <location>
        <begin position="322"/>
        <end position="414"/>
    </location>
</feature>
<feature type="compositionally biased region" description="Low complexity" evidence="2">
    <location>
        <begin position="352"/>
        <end position="371"/>
    </location>
</feature>
<feature type="transmembrane region" description="Helical" evidence="3">
    <location>
        <begin position="90"/>
        <end position="109"/>
    </location>
</feature>
<dbReference type="SMART" id="SM00241">
    <property type="entry name" value="ZP"/>
    <property type="match status" value="1"/>
</dbReference>
<sequence length="652" mass="72284">MFNNKCRRFSNDGSTDSGGGDSCSSGSLSPIPPNLKFSSFSSPNSTNLLIPHQKQLNNRRCSPSKLKFSKFNGKYLLRRWPLNRLFNSKLFSFLITIILLFAIWRVYIWNEQIKQRTTVILITPTYKRHERLADMTRLGEEGRGGGRTFPNTYACTKFTLIHPLFVTDSDRSYCAQCVYMEANLVDDLERNIAISEMTPNELDPQFDEASNPHCSYSIRKGTVDGPEVHAAVVGETVFHVWQCSSENVGILVQNCHVEDLQGDKILIIDQNGCGVDQYLFKTPQYSSDLHTAFLQSSVFKFVDKSMTRFRCQLRLCVKNRGRGCSSTTPPTTCPSIEDPLEDSDSPLAPERPSTGPSSPAPQSSPASGSAAVLGLGSPPSISPTVEQILQRPSAFPVPSERSERVGPPSIGRDALNIPQDITLVSGSGGGNNIVTHFYTKGEGGGGEKYSSPSSTTTTTQKSPNTSWAAADQPVGPPSIRPYGPGRPISALSGTQIVSGKTEQPTNISPYRQKRSLSSFQIINGIGKYLNKRSKRKTNNREEGVQELLDVVGLIRVLDNSDDIQYFVDQNRTSFSTKFLNKNIFSKNSERKINNLLLSSTTTTLINNLIPDYDLLLPLNKERKNNEKFPNNEKLLKSTNIEFKKQNEKLEVN</sequence>
<dbReference type="Proteomes" id="UP000887563">
    <property type="component" value="Unplaced"/>
</dbReference>